<evidence type="ECO:0000256" key="7">
    <source>
        <dbReference type="SAM" id="Phobius"/>
    </source>
</evidence>
<feature type="domain" description="Methyl-accepting transducer" evidence="8">
    <location>
        <begin position="414"/>
        <end position="643"/>
    </location>
</feature>
<keyword evidence="11" id="KW-1185">Reference proteome</keyword>
<keyword evidence="3 5" id="KW-0807">Transducer</keyword>
<dbReference type="SMART" id="SM00304">
    <property type="entry name" value="HAMP"/>
    <property type="match status" value="2"/>
</dbReference>
<accession>A0A853C698</accession>
<dbReference type="PANTHER" id="PTHR32089">
    <property type="entry name" value="METHYL-ACCEPTING CHEMOTAXIS PROTEIN MCPB"/>
    <property type="match status" value="1"/>
</dbReference>
<reference evidence="10 11" key="1">
    <citation type="submission" date="2020-07" db="EMBL/GenBank/DDBJ databases">
        <title>Sequencing the genomes of 1000 actinobacteria strains.</title>
        <authorList>
            <person name="Klenk H.-P."/>
        </authorList>
    </citation>
    <scope>NUCLEOTIDE SEQUENCE [LARGE SCALE GENOMIC DNA]</scope>
    <source>
        <strain evidence="10 11">DSM 103833</strain>
    </source>
</reference>
<dbReference type="GO" id="GO:0007165">
    <property type="term" value="P:signal transduction"/>
    <property type="evidence" value="ECO:0007669"/>
    <property type="project" value="UniProtKB-KW"/>
</dbReference>
<feature type="domain" description="HAMP" evidence="9">
    <location>
        <begin position="357"/>
        <end position="409"/>
    </location>
</feature>
<proteinExistence type="inferred from homology"/>
<dbReference type="SMART" id="SM00283">
    <property type="entry name" value="MA"/>
    <property type="match status" value="1"/>
</dbReference>
<keyword evidence="1 7" id="KW-0812">Transmembrane</keyword>
<evidence type="ECO:0000259" key="9">
    <source>
        <dbReference type="PROSITE" id="PS50885"/>
    </source>
</evidence>
<dbReference type="InterPro" id="IPR004090">
    <property type="entry name" value="Chemotax_Me-accpt_rcpt"/>
</dbReference>
<feature type="transmembrane region" description="Helical" evidence="7">
    <location>
        <begin position="187"/>
        <end position="207"/>
    </location>
</feature>
<gene>
    <name evidence="10" type="ORF">HNR19_003477</name>
</gene>
<evidence type="ECO:0000259" key="8">
    <source>
        <dbReference type="PROSITE" id="PS50111"/>
    </source>
</evidence>
<protein>
    <submittedName>
        <fullName evidence="10">Methyl-accepting chemotaxis protein</fullName>
    </submittedName>
</protein>
<dbReference type="Proteomes" id="UP000530424">
    <property type="component" value="Unassembled WGS sequence"/>
</dbReference>
<dbReference type="GO" id="GO:0006935">
    <property type="term" value="P:chemotaxis"/>
    <property type="evidence" value="ECO:0007669"/>
    <property type="project" value="InterPro"/>
</dbReference>
<dbReference type="InterPro" id="IPR003660">
    <property type="entry name" value="HAMP_dom"/>
</dbReference>
<dbReference type="PRINTS" id="PR00260">
    <property type="entry name" value="CHEMTRNSDUCR"/>
</dbReference>
<feature type="compositionally biased region" description="Basic and acidic residues" evidence="6">
    <location>
        <begin position="325"/>
        <end position="350"/>
    </location>
</feature>
<comment type="similarity">
    <text evidence="4">Belongs to the methyl-accepting chemotaxis (MCP) protein family.</text>
</comment>
<feature type="domain" description="HAMP" evidence="9">
    <location>
        <begin position="208"/>
        <end position="260"/>
    </location>
</feature>
<dbReference type="InterPro" id="IPR004089">
    <property type="entry name" value="MCPsignal_dom"/>
</dbReference>
<dbReference type="Gene3D" id="1.10.287.950">
    <property type="entry name" value="Methyl-accepting chemotaxis protein"/>
    <property type="match status" value="1"/>
</dbReference>
<dbReference type="SUPFAM" id="SSF158472">
    <property type="entry name" value="HAMP domain-like"/>
    <property type="match status" value="1"/>
</dbReference>
<feature type="region of interest" description="Disordered" evidence="6">
    <location>
        <begin position="314"/>
        <end position="353"/>
    </location>
</feature>
<evidence type="ECO:0000256" key="6">
    <source>
        <dbReference type="SAM" id="MobiDB-lite"/>
    </source>
</evidence>
<name>A0A853C698_9ACTN</name>
<dbReference type="PROSITE" id="PS50885">
    <property type="entry name" value="HAMP"/>
    <property type="match status" value="2"/>
</dbReference>
<dbReference type="EMBL" id="JACCFP010000001">
    <property type="protein sequence ID" value="NYJ02779.1"/>
    <property type="molecule type" value="Genomic_DNA"/>
</dbReference>
<dbReference type="PROSITE" id="PS50111">
    <property type="entry name" value="CHEMOTAXIS_TRANSDUC_2"/>
    <property type="match status" value="1"/>
</dbReference>
<dbReference type="SUPFAM" id="SSF58104">
    <property type="entry name" value="Methyl-accepting chemotaxis protein (MCP) signaling domain"/>
    <property type="match status" value="1"/>
</dbReference>
<evidence type="ECO:0000313" key="11">
    <source>
        <dbReference type="Proteomes" id="UP000530424"/>
    </source>
</evidence>
<dbReference type="GO" id="GO:0016020">
    <property type="term" value="C:membrane"/>
    <property type="evidence" value="ECO:0007669"/>
    <property type="project" value="InterPro"/>
</dbReference>
<sequence>MTIKQKLWAMAGLAGAIFVVMSVLAVQQMQHAEAKAEEAHDRAQEADLLSKANAKWDASTRDTPYGQVLADSGAEGEQAAYEGVVEDLDTALGILGELAERVDHPAEREIVATLTGTVEDFSASVERQHSAIVEGDLDQARREVLNTQREMISAAGDQFDAVIADIGGDSETAQEEFRSSIDSAQRLLIVVAVVGLLLLLALAFVIIRSITRPLDQIVGSLKAIATGDRTQRVDYDRQDEIGSIVSALDTVVDFLDKADADAAEAERARIAREEADRQAAQAEAERERQRQEDERRAADEQAAKLTAALDEQAEKLQRAAAEQAEAQRRTMEAERLREQEAAQAEAERAAAEAAEAAESARQVAELLDYVKKIVDGDLTQTVPSCTDPNVSQMAEGLRSLTQALRESMAAIGDTAAQVAGASEDLTTVSATLGTGADHTSDLAGNVSSASEEVSASVATVASAAEEMSVSIREIAKNATEASRVASEAVVVADRARSTVHDLGDASSEIGAVIKTITSIAQQTNLLALNATIEAARAGDAGKGFAVVANEVKDLAQETAKATEEIRERIDAIQQGTTGAVGAIGEISEVIVQINEIQTSIAGAVEQQTATTNEIARSVTETATVSHTIAADIAQVAHAAGETQKGATTTAEAAASMASSASQLEKLVGAFRY</sequence>
<dbReference type="GO" id="GO:0004888">
    <property type="term" value="F:transmembrane signaling receptor activity"/>
    <property type="evidence" value="ECO:0007669"/>
    <property type="project" value="InterPro"/>
</dbReference>
<dbReference type="CDD" id="cd06225">
    <property type="entry name" value="HAMP"/>
    <property type="match status" value="1"/>
</dbReference>
<evidence type="ECO:0000256" key="5">
    <source>
        <dbReference type="PROSITE-ProRule" id="PRU00284"/>
    </source>
</evidence>
<feature type="transmembrane region" description="Helical" evidence="7">
    <location>
        <begin position="6"/>
        <end position="26"/>
    </location>
</feature>
<comment type="caution">
    <text evidence="10">The sequence shown here is derived from an EMBL/GenBank/DDBJ whole genome shotgun (WGS) entry which is preliminary data.</text>
</comment>
<dbReference type="RefSeq" id="WP_179669100.1">
    <property type="nucleotide sequence ID" value="NZ_JACCFP010000001.1"/>
</dbReference>
<feature type="region of interest" description="Disordered" evidence="6">
    <location>
        <begin position="271"/>
        <end position="302"/>
    </location>
</feature>
<evidence type="ECO:0000313" key="10">
    <source>
        <dbReference type="EMBL" id="NYJ02779.1"/>
    </source>
</evidence>
<dbReference type="Pfam" id="PF00015">
    <property type="entry name" value="MCPsignal"/>
    <property type="match status" value="1"/>
</dbReference>
<dbReference type="Pfam" id="PF00672">
    <property type="entry name" value="HAMP"/>
    <property type="match status" value="1"/>
</dbReference>
<keyword evidence="7" id="KW-0472">Membrane</keyword>
<organism evidence="10 11">
    <name type="scientific">Nocardioides thalensis</name>
    <dbReference type="NCBI Taxonomy" id="1914755"/>
    <lineage>
        <taxon>Bacteria</taxon>
        <taxon>Bacillati</taxon>
        <taxon>Actinomycetota</taxon>
        <taxon>Actinomycetes</taxon>
        <taxon>Propionibacteriales</taxon>
        <taxon>Nocardioidaceae</taxon>
        <taxon>Nocardioides</taxon>
    </lineage>
</organism>
<dbReference type="AlphaFoldDB" id="A0A853C698"/>
<dbReference type="Gene3D" id="6.10.340.10">
    <property type="match status" value="1"/>
</dbReference>
<evidence type="ECO:0000256" key="2">
    <source>
        <dbReference type="ARBA" id="ARBA00022989"/>
    </source>
</evidence>
<evidence type="ECO:0000256" key="3">
    <source>
        <dbReference type="ARBA" id="ARBA00023224"/>
    </source>
</evidence>
<evidence type="ECO:0000256" key="1">
    <source>
        <dbReference type="ARBA" id="ARBA00022692"/>
    </source>
</evidence>
<dbReference type="PANTHER" id="PTHR32089:SF112">
    <property type="entry name" value="LYSOZYME-LIKE PROTEIN-RELATED"/>
    <property type="match status" value="1"/>
</dbReference>
<keyword evidence="2 7" id="KW-1133">Transmembrane helix</keyword>
<evidence type="ECO:0000256" key="4">
    <source>
        <dbReference type="ARBA" id="ARBA00029447"/>
    </source>
</evidence>